<accession>A0AAN7ZUX5</accession>
<comment type="caution">
    <text evidence="1">The sequence shown here is derived from an EMBL/GenBank/DDBJ whole genome shotgun (WGS) entry which is preliminary data.</text>
</comment>
<reference evidence="1" key="1">
    <citation type="submission" date="2023-08" db="EMBL/GenBank/DDBJ databases">
        <title>Black Yeasts Isolated from many extreme environments.</title>
        <authorList>
            <person name="Coleine C."/>
            <person name="Stajich J.E."/>
            <person name="Selbmann L."/>
        </authorList>
    </citation>
    <scope>NUCLEOTIDE SEQUENCE</scope>
    <source>
        <strain evidence="1">CCFEE 5810</strain>
    </source>
</reference>
<dbReference type="EMBL" id="JAVRQU010000027">
    <property type="protein sequence ID" value="KAK5690016.1"/>
    <property type="molecule type" value="Genomic_DNA"/>
</dbReference>
<proteinExistence type="predicted"/>
<organism evidence="1 2">
    <name type="scientific">Elasticomyces elasticus</name>
    <dbReference type="NCBI Taxonomy" id="574655"/>
    <lineage>
        <taxon>Eukaryota</taxon>
        <taxon>Fungi</taxon>
        <taxon>Dikarya</taxon>
        <taxon>Ascomycota</taxon>
        <taxon>Pezizomycotina</taxon>
        <taxon>Dothideomycetes</taxon>
        <taxon>Dothideomycetidae</taxon>
        <taxon>Mycosphaerellales</taxon>
        <taxon>Teratosphaeriaceae</taxon>
        <taxon>Elasticomyces</taxon>
    </lineage>
</organism>
<dbReference type="AlphaFoldDB" id="A0AAN7ZUX5"/>
<gene>
    <name evidence="1" type="ORF">LTR97_012500</name>
</gene>
<name>A0AAN7ZUX5_9PEZI</name>
<dbReference type="Proteomes" id="UP001310594">
    <property type="component" value="Unassembled WGS sequence"/>
</dbReference>
<sequence>MPTVACYSQLSTHTLYQIYEERGLVDPPLVHEELIELLLLHDVRYLAAPSPLLALPPEMRNRIYQMAFEDDGRAYRLVFDGQKETRIWTNSSDIVDRLHPLLFVNKQIRKEASSIWYERDYRLGRIFDPGVFQHCVKWLSSIGVRDIRHLRRVTFTGRMRKDKHEWRQHWTDFSIDLAANTAAKTVQYRRWDGETRIRDEDKCYQNALHANIAEVHEWEAVHEKRLDAEGWEAFLTGVRGLDQSFDDGTFWKKNKKKKKV</sequence>
<protein>
    <submittedName>
        <fullName evidence="1">Uncharacterized protein</fullName>
    </submittedName>
</protein>
<dbReference type="InterPro" id="IPR038883">
    <property type="entry name" value="AN11006-like"/>
</dbReference>
<evidence type="ECO:0000313" key="1">
    <source>
        <dbReference type="EMBL" id="KAK5690016.1"/>
    </source>
</evidence>
<dbReference type="PANTHER" id="PTHR42085:SF2">
    <property type="entry name" value="F-BOX DOMAIN-CONTAINING PROTEIN"/>
    <property type="match status" value="1"/>
</dbReference>
<evidence type="ECO:0000313" key="2">
    <source>
        <dbReference type="Proteomes" id="UP001310594"/>
    </source>
</evidence>
<dbReference type="PANTHER" id="PTHR42085">
    <property type="entry name" value="F-BOX DOMAIN-CONTAINING PROTEIN"/>
    <property type="match status" value="1"/>
</dbReference>